<dbReference type="NCBIfam" id="TIGR00067">
    <property type="entry name" value="glut_race"/>
    <property type="match status" value="1"/>
</dbReference>
<protein>
    <recommendedName>
        <fullName evidence="7 8">Glutamate racemase</fullName>
        <ecNumber evidence="2 8">5.1.1.3</ecNumber>
    </recommendedName>
</protein>
<keyword evidence="10" id="KW-1185">Reference proteome</keyword>
<dbReference type="OrthoDB" id="9801055at2"/>
<evidence type="ECO:0000256" key="1">
    <source>
        <dbReference type="ARBA" id="ARBA00001602"/>
    </source>
</evidence>
<feature type="binding site" evidence="8">
    <location>
        <begin position="71"/>
        <end position="72"/>
    </location>
    <ligand>
        <name>substrate</name>
    </ligand>
</feature>
<dbReference type="InterPro" id="IPR018187">
    <property type="entry name" value="Asp/Glu_racemase_AS_1"/>
</dbReference>
<dbReference type="PROSITE" id="PS00924">
    <property type="entry name" value="ASP_GLU_RACEMASE_2"/>
    <property type="match status" value="1"/>
</dbReference>
<accession>A0A510JZK0</accession>
<dbReference type="Pfam" id="PF01177">
    <property type="entry name" value="Asp_Glu_race"/>
    <property type="match status" value="1"/>
</dbReference>
<evidence type="ECO:0000313" key="9">
    <source>
        <dbReference type="EMBL" id="BBM44447.1"/>
    </source>
</evidence>
<keyword evidence="5 8" id="KW-0413">Isomerase</keyword>
<feature type="active site" description="Proton donor/acceptor" evidence="8">
    <location>
        <position position="70"/>
    </location>
</feature>
<evidence type="ECO:0000256" key="7">
    <source>
        <dbReference type="ARBA" id="ARBA00070053"/>
    </source>
</evidence>
<keyword evidence="4 8" id="KW-0573">Peptidoglycan synthesis</keyword>
<evidence type="ECO:0000256" key="2">
    <source>
        <dbReference type="ARBA" id="ARBA00013090"/>
    </source>
</evidence>
<feature type="active site" description="Proton donor/acceptor" evidence="8">
    <location>
        <position position="180"/>
    </location>
</feature>
<dbReference type="PROSITE" id="PS00923">
    <property type="entry name" value="ASP_GLU_RACEMASE_1"/>
    <property type="match status" value="1"/>
</dbReference>
<dbReference type="InterPro" id="IPR004391">
    <property type="entry name" value="Glu_race"/>
</dbReference>
<organism evidence="9 10">
    <name type="scientific">Leptotrichia trevisanii</name>
    <dbReference type="NCBI Taxonomy" id="109328"/>
    <lineage>
        <taxon>Bacteria</taxon>
        <taxon>Fusobacteriati</taxon>
        <taxon>Fusobacteriota</taxon>
        <taxon>Fusobacteriia</taxon>
        <taxon>Fusobacteriales</taxon>
        <taxon>Leptotrichiaceae</taxon>
        <taxon>Leptotrichia</taxon>
    </lineage>
</organism>
<dbReference type="GO" id="GO:0008881">
    <property type="term" value="F:glutamate racemase activity"/>
    <property type="evidence" value="ECO:0007669"/>
    <property type="project" value="UniProtKB-UniRule"/>
</dbReference>
<feature type="binding site" evidence="8">
    <location>
        <begin position="7"/>
        <end position="8"/>
    </location>
    <ligand>
        <name>substrate</name>
    </ligand>
</feature>
<gene>
    <name evidence="8" type="primary">murI</name>
    <name evidence="9" type="ORF">JMUB3870_0554</name>
</gene>
<dbReference type="RefSeq" id="WP_026748549.1">
    <property type="nucleotide sequence ID" value="NZ_AP019831.1"/>
</dbReference>
<dbReference type="GO" id="GO:0009252">
    <property type="term" value="P:peptidoglycan biosynthetic process"/>
    <property type="evidence" value="ECO:0007669"/>
    <property type="project" value="UniProtKB-UniRule"/>
</dbReference>
<keyword evidence="6 8" id="KW-0961">Cell wall biogenesis/degradation</keyword>
<feature type="binding site" evidence="8">
    <location>
        <begin position="39"/>
        <end position="40"/>
    </location>
    <ligand>
        <name>substrate</name>
    </ligand>
</feature>
<sequence>MSIGVFDSGIGGLTVLKEIRKVLPSEKIYYLGDTARVPYGEKTKELIIRYSKEIVEFLLEKNVSAIVVACNTATALALNELKEIFKIPIIGVIEAGARTAINTTQNGKIGVIGTKATIKSGKYEEEIKLFNTKAEVLQKACPLFVPAVEEGILSGKLVNQIIKTYLDDFEGEIDTLILGCTHYPLLKDAISQIYPAIKIVDPAKETALDLKNILQKNEFLKNDARKNEEVKYYVTDGREKFKEIGIMFLEENINEVELIKL</sequence>
<name>A0A510JZK0_9FUSO</name>
<dbReference type="UniPathway" id="UPA00219"/>
<dbReference type="GO" id="GO:0071555">
    <property type="term" value="P:cell wall organization"/>
    <property type="evidence" value="ECO:0007669"/>
    <property type="project" value="UniProtKB-KW"/>
</dbReference>
<evidence type="ECO:0000256" key="5">
    <source>
        <dbReference type="ARBA" id="ARBA00023235"/>
    </source>
</evidence>
<dbReference type="FunFam" id="3.40.50.1860:FF:000002">
    <property type="entry name" value="Glutamate racemase"/>
    <property type="match status" value="1"/>
</dbReference>
<feature type="binding site" evidence="8">
    <location>
        <begin position="181"/>
        <end position="182"/>
    </location>
    <ligand>
        <name>substrate</name>
    </ligand>
</feature>
<dbReference type="PANTHER" id="PTHR21198">
    <property type="entry name" value="GLUTAMATE RACEMASE"/>
    <property type="match status" value="1"/>
</dbReference>
<comment type="catalytic activity">
    <reaction evidence="1 8">
        <text>L-glutamate = D-glutamate</text>
        <dbReference type="Rhea" id="RHEA:12813"/>
        <dbReference type="ChEBI" id="CHEBI:29985"/>
        <dbReference type="ChEBI" id="CHEBI:29986"/>
        <dbReference type="EC" id="5.1.1.3"/>
    </reaction>
</comment>
<dbReference type="InterPro" id="IPR001920">
    <property type="entry name" value="Asp/Glu_race"/>
</dbReference>
<comment type="similarity">
    <text evidence="8">Belongs to the aspartate/glutamate racemases family.</text>
</comment>
<comment type="pathway">
    <text evidence="8">Cell wall biogenesis; peptidoglycan biosynthesis.</text>
</comment>
<dbReference type="InterPro" id="IPR015942">
    <property type="entry name" value="Asp/Glu/hydantoin_racemase"/>
</dbReference>
<dbReference type="Proteomes" id="UP000422644">
    <property type="component" value="Chromosome"/>
</dbReference>
<evidence type="ECO:0000256" key="3">
    <source>
        <dbReference type="ARBA" id="ARBA00022960"/>
    </source>
</evidence>
<dbReference type="PANTHER" id="PTHR21198:SF2">
    <property type="entry name" value="GLUTAMATE RACEMASE"/>
    <property type="match status" value="1"/>
</dbReference>
<evidence type="ECO:0000313" key="10">
    <source>
        <dbReference type="Proteomes" id="UP000422644"/>
    </source>
</evidence>
<reference evidence="9 10" key="1">
    <citation type="submission" date="2019-07" db="EMBL/GenBank/DDBJ databases">
        <title>Complete Genome Sequence of Leptotrichia trevisanii Strain JMUB3870.</title>
        <authorList>
            <person name="Watanabe S."/>
            <person name="Cui L."/>
        </authorList>
    </citation>
    <scope>NUCLEOTIDE SEQUENCE [LARGE SCALE GENOMIC DNA]</scope>
    <source>
        <strain evidence="9 10">JMUB3870</strain>
    </source>
</reference>
<evidence type="ECO:0000256" key="4">
    <source>
        <dbReference type="ARBA" id="ARBA00022984"/>
    </source>
</evidence>
<dbReference type="Gene3D" id="3.40.50.1860">
    <property type="match status" value="2"/>
</dbReference>
<evidence type="ECO:0000256" key="8">
    <source>
        <dbReference type="HAMAP-Rule" id="MF_00258"/>
    </source>
</evidence>
<evidence type="ECO:0000256" key="6">
    <source>
        <dbReference type="ARBA" id="ARBA00023316"/>
    </source>
</evidence>
<dbReference type="GO" id="GO:0008360">
    <property type="term" value="P:regulation of cell shape"/>
    <property type="evidence" value="ECO:0007669"/>
    <property type="project" value="UniProtKB-KW"/>
</dbReference>
<dbReference type="InterPro" id="IPR033134">
    <property type="entry name" value="Asp/Glu_racemase_AS_2"/>
</dbReference>
<proteinExistence type="inferred from homology"/>
<comment type="function">
    <text evidence="8">Provides the (R)-glutamate required for cell wall biosynthesis.</text>
</comment>
<dbReference type="AlphaFoldDB" id="A0A510JZK0"/>
<dbReference type="HAMAP" id="MF_00258">
    <property type="entry name" value="Glu_racemase"/>
    <property type="match status" value="1"/>
</dbReference>
<dbReference type="SUPFAM" id="SSF53681">
    <property type="entry name" value="Aspartate/glutamate racemase"/>
    <property type="match status" value="2"/>
</dbReference>
<dbReference type="EMBL" id="AP019831">
    <property type="protein sequence ID" value="BBM44447.1"/>
    <property type="molecule type" value="Genomic_DNA"/>
</dbReference>
<keyword evidence="3 8" id="KW-0133">Cell shape</keyword>
<dbReference type="EC" id="5.1.1.3" evidence="2 8"/>